<proteinExistence type="predicted"/>
<evidence type="ECO:0000313" key="1">
    <source>
        <dbReference type="EMBL" id="KAF5898616.1"/>
    </source>
</evidence>
<comment type="caution">
    <text evidence="1">The sequence shown here is derived from an EMBL/GenBank/DDBJ whole genome shotgun (WGS) entry which is preliminary data.</text>
</comment>
<dbReference type="EMBL" id="QNUK01000194">
    <property type="protein sequence ID" value="KAF5898616.1"/>
    <property type="molecule type" value="Genomic_DNA"/>
</dbReference>
<reference evidence="1" key="1">
    <citation type="submission" date="2020-07" db="EMBL/GenBank/DDBJ databases">
        <title>Clarias magur genome sequencing, assembly and annotation.</title>
        <authorList>
            <person name="Kushwaha B."/>
            <person name="Kumar R."/>
            <person name="Das P."/>
            <person name="Joshi C.G."/>
            <person name="Kumar D."/>
            <person name="Nagpure N.S."/>
            <person name="Pandey M."/>
            <person name="Agarwal S."/>
            <person name="Srivastava S."/>
            <person name="Singh M."/>
            <person name="Sahoo L."/>
            <person name="Jayasankar P."/>
            <person name="Meher P.K."/>
            <person name="Koringa P.G."/>
            <person name="Iquebal M.A."/>
            <person name="Das S.P."/>
            <person name="Bit A."/>
            <person name="Patnaik S."/>
            <person name="Patel N."/>
            <person name="Shah T.M."/>
            <person name="Hinsu A."/>
            <person name="Jena J.K."/>
        </authorList>
    </citation>
    <scope>NUCLEOTIDE SEQUENCE</scope>
    <source>
        <strain evidence="1">CIFAMagur01</strain>
        <tissue evidence="1">Testis</tissue>
    </source>
</reference>
<gene>
    <name evidence="1" type="ORF">DAT39_011662</name>
</gene>
<sequence length="52" mass="5856">MASAVLPRLFLLRKAHYIHTPSNKTQVVLSSTDTTHLLGKHSPYTEIDLHIC</sequence>
<feature type="non-terminal residue" evidence="1">
    <location>
        <position position="52"/>
    </location>
</feature>
<protein>
    <submittedName>
        <fullName evidence="1">Uncharacterized protein</fullName>
    </submittedName>
</protein>
<keyword evidence="2" id="KW-1185">Reference proteome</keyword>
<accession>A0A8J4TIL6</accession>
<dbReference type="Proteomes" id="UP000727407">
    <property type="component" value="Unassembled WGS sequence"/>
</dbReference>
<name>A0A8J4TIL6_CLAMG</name>
<evidence type="ECO:0000313" key="2">
    <source>
        <dbReference type="Proteomes" id="UP000727407"/>
    </source>
</evidence>
<dbReference type="AlphaFoldDB" id="A0A8J4TIL6"/>
<organism evidence="1 2">
    <name type="scientific">Clarias magur</name>
    <name type="common">Asian catfish</name>
    <name type="synonym">Macropteronotus magur</name>
    <dbReference type="NCBI Taxonomy" id="1594786"/>
    <lineage>
        <taxon>Eukaryota</taxon>
        <taxon>Metazoa</taxon>
        <taxon>Chordata</taxon>
        <taxon>Craniata</taxon>
        <taxon>Vertebrata</taxon>
        <taxon>Euteleostomi</taxon>
        <taxon>Actinopterygii</taxon>
        <taxon>Neopterygii</taxon>
        <taxon>Teleostei</taxon>
        <taxon>Ostariophysi</taxon>
        <taxon>Siluriformes</taxon>
        <taxon>Clariidae</taxon>
        <taxon>Clarias</taxon>
    </lineage>
</organism>